<accession>A0A7C8U478</accession>
<dbReference type="EMBL" id="WIWS01000073">
    <property type="protein sequence ID" value="KAF3211707.1"/>
    <property type="molecule type" value="Genomic_DNA"/>
</dbReference>
<gene>
    <name evidence="3" type="ORF">TWF106_010159</name>
    <name evidence="2" type="ORF">TWF679_007602</name>
    <name evidence="1" type="ORF">TWF788_002316</name>
</gene>
<sequence length="127" mass="14316">MAFSPEKVLMRHCGDFVPLMMFWHADWCGGEISSVSVESLTERCPTLRTRGWFLISKLDAPRRSPKNAGSTAYSQLYGAHPDMEGSCYHPLKYEKITVSEPTIANLVDIHQSSAGYGGLDFRKRLYL</sequence>
<evidence type="ECO:0000313" key="5">
    <source>
        <dbReference type="Proteomes" id="UP000479691"/>
    </source>
</evidence>
<dbReference type="AlphaFoldDB" id="A0A7C8U478"/>
<dbReference type="Proteomes" id="UP000614610">
    <property type="component" value="Unassembled WGS sequence"/>
</dbReference>
<evidence type="ECO:0000313" key="3">
    <source>
        <dbReference type="EMBL" id="KAF3211707.1"/>
    </source>
</evidence>
<organism evidence="1 5">
    <name type="scientific">Orbilia oligospora</name>
    <name type="common">Nematode-trapping fungus</name>
    <name type="synonym">Arthrobotrys oligospora</name>
    <dbReference type="NCBI Taxonomy" id="2813651"/>
    <lineage>
        <taxon>Eukaryota</taxon>
        <taxon>Fungi</taxon>
        <taxon>Dikarya</taxon>
        <taxon>Ascomycota</taxon>
        <taxon>Pezizomycotina</taxon>
        <taxon>Orbiliomycetes</taxon>
        <taxon>Orbiliales</taxon>
        <taxon>Orbiliaceae</taxon>
        <taxon>Orbilia</taxon>
    </lineage>
</organism>
<name>A0A7C8U478_ORBOL</name>
<proteinExistence type="predicted"/>
<reference evidence="4 5" key="1">
    <citation type="submission" date="2019-06" db="EMBL/GenBank/DDBJ databases">
        <authorList>
            <person name="Palmer J.M."/>
        </authorList>
    </citation>
    <scope>NUCLEOTIDE SEQUENCE [LARGE SCALE GENOMIC DNA]</scope>
    <source>
        <strain evidence="3 4">TWF106</strain>
        <strain evidence="2">TWF679</strain>
        <strain evidence="1 5">TWF788</strain>
    </source>
</reference>
<dbReference type="Proteomes" id="UP000479691">
    <property type="component" value="Unassembled WGS sequence"/>
</dbReference>
<protein>
    <submittedName>
        <fullName evidence="1">Uncharacterized protein</fullName>
    </submittedName>
</protein>
<comment type="caution">
    <text evidence="1">The sequence shown here is derived from an EMBL/GenBank/DDBJ whole genome shotgun (WGS) entry which is preliminary data.</text>
</comment>
<evidence type="ECO:0000313" key="1">
    <source>
        <dbReference type="EMBL" id="KAF3187399.1"/>
    </source>
</evidence>
<evidence type="ECO:0000313" key="4">
    <source>
        <dbReference type="Proteomes" id="UP000472727"/>
    </source>
</evidence>
<evidence type="ECO:0000313" key="2">
    <source>
        <dbReference type="EMBL" id="KAF3208776.1"/>
    </source>
</evidence>
<dbReference type="EMBL" id="JAABOE010000014">
    <property type="protein sequence ID" value="KAF3187399.1"/>
    <property type="molecule type" value="Genomic_DNA"/>
</dbReference>
<dbReference type="EMBL" id="WIWT01000045">
    <property type="protein sequence ID" value="KAF3208776.1"/>
    <property type="molecule type" value="Genomic_DNA"/>
</dbReference>
<dbReference type="Proteomes" id="UP000472727">
    <property type="component" value="Unassembled WGS sequence"/>
</dbReference>